<name>A0AAU9RT93_THLAR</name>
<protein>
    <submittedName>
        <fullName evidence="5">Uncharacterized protein</fullName>
    </submittedName>
</protein>
<feature type="transmembrane region" description="Helical" evidence="4">
    <location>
        <begin position="177"/>
        <end position="201"/>
    </location>
</feature>
<organism evidence="5 6">
    <name type="scientific">Thlaspi arvense</name>
    <name type="common">Field penny-cress</name>
    <dbReference type="NCBI Taxonomy" id="13288"/>
    <lineage>
        <taxon>Eukaryota</taxon>
        <taxon>Viridiplantae</taxon>
        <taxon>Streptophyta</taxon>
        <taxon>Embryophyta</taxon>
        <taxon>Tracheophyta</taxon>
        <taxon>Spermatophyta</taxon>
        <taxon>Magnoliopsida</taxon>
        <taxon>eudicotyledons</taxon>
        <taxon>Gunneridae</taxon>
        <taxon>Pentapetalae</taxon>
        <taxon>rosids</taxon>
        <taxon>malvids</taxon>
        <taxon>Brassicales</taxon>
        <taxon>Brassicaceae</taxon>
        <taxon>Thlaspideae</taxon>
        <taxon>Thlaspi</taxon>
    </lineage>
</organism>
<proteinExistence type="inferred from homology"/>
<reference evidence="5 6" key="1">
    <citation type="submission" date="2022-03" db="EMBL/GenBank/DDBJ databases">
        <authorList>
            <person name="Nunn A."/>
            <person name="Chopra R."/>
            <person name="Nunn A."/>
            <person name="Contreras Garrido A."/>
        </authorList>
    </citation>
    <scope>NUCLEOTIDE SEQUENCE [LARGE SCALE GENOMIC DNA]</scope>
</reference>
<keyword evidence="4" id="KW-1133">Transmembrane helix</keyword>
<comment type="caution">
    <text evidence="5">The sequence shown here is derived from an EMBL/GenBank/DDBJ whole genome shotgun (WGS) entry which is preliminary data.</text>
</comment>
<evidence type="ECO:0000256" key="1">
    <source>
        <dbReference type="ARBA" id="ARBA00006974"/>
    </source>
</evidence>
<keyword evidence="3" id="KW-0341">Growth regulation</keyword>
<dbReference type="Pfam" id="PF02519">
    <property type="entry name" value="Auxin_inducible"/>
    <property type="match status" value="1"/>
</dbReference>
<sequence>MRKTGGFRLGRKFVKVVKWKTKPRTYQNQNPSSCRVKAMSKICNWGRSLMHGAKVLCFSRSSPGYFRLEHDPVDPHQAPKGQLVVYVGEKEDDAQRYLVPLIYFNHPLFGSLLKETEKEYGFQYAGGIQIPCRYPSSKMCEQELPPQALGAAVAGGGAGSSGVCWADESDGVMVSGLIFFFFASLSFYLTLGDFFALFFFFF</sequence>
<dbReference type="InterPro" id="IPR003676">
    <property type="entry name" value="SAUR_fam"/>
</dbReference>
<keyword evidence="6" id="KW-1185">Reference proteome</keyword>
<keyword evidence="4" id="KW-0812">Transmembrane</keyword>
<dbReference type="EMBL" id="CAJVSB020000278">
    <property type="protein sequence ID" value="CAH2049339.1"/>
    <property type="molecule type" value="Genomic_DNA"/>
</dbReference>
<dbReference type="AlphaFoldDB" id="A0AAU9RT93"/>
<dbReference type="Proteomes" id="UP000836841">
    <property type="component" value="Unassembled WGS sequence"/>
</dbReference>
<evidence type="ECO:0000313" key="5">
    <source>
        <dbReference type="EMBL" id="CAH2049339.1"/>
    </source>
</evidence>
<dbReference type="PANTHER" id="PTHR31374">
    <property type="entry name" value="AUXIN-INDUCED PROTEIN-LIKE-RELATED"/>
    <property type="match status" value="1"/>
</dbReference>
<dbReference type="GO" id="GO:0009733">
    <property type="term" value="P:response to auxin"/>
    <property type="evidence" value="ECO:0007669"/>
    <property type="project" value="InterPro"/>
</dbReference>
<gene>
    <name evidence="5" type="ORF">TAV2_LOCUS8263</name>
</gene>
<keyword evidence="2" id="KW-0217">Developmental protein</keyword>
<accession>A0AAU9RT93</accession>
<evidence type="ECO:0000256" key="3">
    <source>
        <dbReference type="ARBA" id="ARBA00022604"/>
    </source>
</evidence>
<evidence type="ECO:0000256" key="4">
    <source>
        <dbReference type="SAM" id="Phobius"/>
    </source>
</evidence>
<evidence type="ECO:0000313" key="6">
    <source>
        <dbReference type="Proteomes" id="UP000836841"/>
    </source>
</evidence>
<comment type="similarity">
    <text evidence="1">Belongs to the ARG7 family.</text>
</comment>
<keyword evidence="4" id="KW-0472">Membrane</keyword>
<evidence type="ECO:0000256" key="2">
    <source>
        <dbReference type="ARBA" id="ARBA00022473"/>
    </source>
</evidence>
<dbReference type="PANTHER" id="PTHR31374:SF304">
    <property type="entry name" value="OS04G0537100 PROTEIN"/>
    <property type="match status" value="1"/>
</dbReference>